<accession>A0A090QIK0</accession>
<name>A0A090QIK0_NONUL</name>
<evidence type="ECO:0000313" key="3">
    <source>
        <dbReference type="Proteomes" id="UP000029226"/>
    </source>
</evidence>
<proteinExistence type="predicted"/>
<protein>
    <submittedName>
        <fullName evidence="2">Uncharacterized protein</fullName>
    </submittedName>
</protein>
<feature type="coiled-coil region" evidence="1">
    <location>
        <begin position="118"/>
        <end position="145"/>
    </location>
</feature>
<evidence type="ECO:0000313" key="2">
    <source>
        <dbReference type="EMBL" id="GAL02053.1"/>
    </source>
</evidence>
<keyword evidence="1" id="KW-0175">Coiled coil</keyword>
<dbReference type="EMBL" id="BBMM01000024">
    <property type="protein sequence ID" value="GAL02053.1"/>
    <property type="molecule type" value="Genomic_DNA"/>
</dbReference>
<organism evidence="2 3">
    <name type="scientific">Nonlabens ulvanivorans</name>
    <name type="common">Persicivirga ulvanivorans</name>
    <dbReference type="NCBI Taxonomy" id="906888"/>
    <lineage>
        <taxon>Bacteria</taxon>
        <taxon>Pseudomonadati</taxon>
        <taxon>Bacteroidota</taxon>
        <taxon>Flavobacteriia</taxon>
        <taxon>Flavobacteriales</taxon>
        <taxon>Flavobacteriaceae</taxon>
        <taxon>Nonlabens</taxon>
    </lineage>
</organism>
<sequence length="162" mass="19038">MDFLYQDLVGEGGRVFPEVKPVQLFKLPIKIPNIEDTNEILKSKNIENKVQQIQKLWSELIDKQRQFLEYLQAKYNITKPSKSLQKWIKLDSNGLLSELKKAKVSLEVKTEMELLKFFKEEKIEIATFKEKIEKIDNEIDQYVCELYGLTEDEIRIVNNANA</sequence>
<reference evidence="2 3" key="1">
    <citation type="journal article" date="2014" name="Genome Announc.">
        <title>Draft Genome Sequences of Marine Flavobacterium Nonlabens Strains NR17, NR24, NR27, NR32, NR33, and Ara13.</title>
        <authorList>
            <person name="Nakanishi M."/>
            <person name="Meirelles P."/>
            <person name="Suzuki R."/>
            <person name="Takatani N."/>
            <person name="Mino S."/>
            <person name="Suda W."/>
            <person name="Oshima K."/>
            <person name="Hattori M."/>
            <person name="Ohkuma M."/>
            <person name="Hosokawa M."/>
            <person name="Miyashita K."/>
            <person name="Thompson F.L."/>
            <person name="Niwa A."/>
            <person name="Sawabe T."/>
            <person name="Sawabe T."/>
        </authorList>
    </citation>
    <scope>NUCLEOTIDE SEQUENCE [LARGE SCALE GENOMIC DNA]</scope>
    <source>
        <strain evidence="3">JCM19314</strain>
    </source>
</reference>
<comment type="caution">
    <text evidence="2">The sequence shown here is derived from an EMBL/GenBank/DDBJ whole genome shotgun (WGS) entry which is preliminary data.</text>
</comment>
<dbReference type="REBASE" id="98155">
    <property type="entry name" value="Nul19314ORF1467P"/>
</dbReference>
<evidence type="ECO:0000256" key="1">
    <source>
        <dbReference type="SAM" id="Coils"/>
    </source>
</evidence>
<dbReference type="Proteomes" id="UP000029226">
    <property type="component" value="Unassembled WGS sequence"/>
</dbReference>
<gene>
    <name evidence="2" type="ORF">JCM19314_1467</name>
</gene>
<dbReference type="AlphaFoldDB" id="A0A090QIK0"/>